<reference evidence="1 2" key="1">
    <citation type="journal article" date="2019" name="Genome Biol. Evol.">
        <title>Insights into the evolution of the New World diploid cottons (Gossypium, subgenus Houzingenia) based on genome sequencing.</title>
        <authorList>
            <person name="Grover C.E."/>
            <person name="Arick M.A. 2nd"/>
            <person name="Thrash A."/>
            <person name="Conover J.L."/>
            <person name="Sanders W.S."/>
            <person name="Peterson D.G."/>
            <person name="Frelichowski J.E."/>
            <person name="Scheffler J.A."/>
            <person name="Scheffler B.E."/>
            <person name="Wendel J.F."/>
        </authorList>
    </citation>
    <scope>NUCLEOTIDE SEQUENCE [LARGE SCALE GENOMIC DNA]</scope>
    <source>
        <strain evidence="1">8</strain>
        <tissue evidence="1">Leaf</tissue>
    </source>
</reference>
<dbReference type="Proteomes" id="UP000593578">
    <property type="component" value="Unassembled WGS sequence"/>
</dbReference>
<organism evidence="1 2">
    <name type="scientific">Gossypium raimondii</name>
    <name type="common">Peruvian cotton</name>
    <name type="synonym">Gossypium klotzschianum subsp. raimondii</name>
    <dbReference type="NCBI Taxonomy" id="29730"/>
    <lineage>
        <taxon>Eukaryota</taxon>
        <taxon>Viridiplantae</taxon>
        <taxon>Streptophyta</taxon>
        <taxon>Embryophyta</taxon>
        <taxon>Tracheophyta</taxon>
        <taxon>Spermatophyta</taxon>
        <taxon>Magnoliopsida</taxon>
        <taxon>eudicotyledons</taxon>
        <taxon>Gunneridae</taxon>
        <taxon>Pentapetalae</taxon>
        <taxon>rosids</taxon>
        <taxon>malvids</taxon>
        <taxon>Malvales</taxon>
        <taxon>Malvaceae</taxon>
        <taxon>Malvoideae</taxon>
        <taxon>Gossypium</taxon>
    </lineage>
</organism>
<evidence type="ECO:0000313" key="1">
    <source>
        <dbReference type="EMBL" id="MBA0603091.1"/>
    </source>
</evidence>
<evidence type="ECO:0000313" key="2">
    <source>
        <dbReference type="Proteomes" id="UP000593578"/>
    </source>
</evidence>
<name>A0A7J8QNE1_GOSRA</name>
<dbReference type="EMBL" id="JABEZZ010000013">
    <property type="protein sequence ID" value="MBA0603091.1"/>
    <property type="molecule type" value="Genomic_DNA"/>
</dbReference>
<accession>A0A7J8QNE1</accession>
<protein>
    <submittedName>
        <fullName evidence="1">Uncharacterized protein</fullName>
    </submittedName>
</protein>
<comment type="caution">
    <text evidence="1">The sequence shown here is derived from an EMBL/GenBank/DDBJ whole genome shotgun (WGS) entry which is preliminary data.</text>
</comment>
<sequence length="129" mass="15069">MEEELANLILINKEEEAFREEAPVVENKNKLCTLGHWESFSPIRVRIDSSKVIFEWDISLCAVTRRRTVPVSHWLGEVDGLVCRNLDKKSGDNGHNGGNDRDIRWIWKDDLERLYLNLNYIPLGLELRH</sequence>
<gene>
    <name evidence="1" type="ORF">Gorai_003250</name>
</gene>
<dbReference type="AlphaFoldDB" id="A0A7J8QNE1"/>
<proteinExistence type="predicted"/>